<feature type="region of interest" description="Disordered" evidence="1">
    <location>
        <begin position="86"/>
        <end position="114"/>
    </location>
</feature>
<organism evidence="2 3">
    <name type="scientific">Trichonephila inaurata madagascariensis</name>
    <dbReference type="NCBI Taxonomy" id="2747483"/>
    <lineage>
        <taxon>Eukaryota</taxon>
        <taxon>Metazoa</taxon>
        <taxon>Ecdysozoa</taxon>
        <taxon>Arthropoda</taxon>
        <taxon>Chelicerata</taxon>
        <taxon>Arachnida</taxon>
        <taxon>Araneae</taxon>
        <taxon>Araneomorphae</taxon>
        <taxon>Entelegynae</taxon>
        <taxon>Araneoidea</taxon>
        <taxon>Nephilidae</taxon>
        <taxon>Trichonephila</taxon>
        <taxon>Trichonephila inaurata</taxon>
    </lineage>
</organism>
<proteinExistence type="predicted"/>
<dbReference type="AlphaFoldDB" id="A0A8X6XK28"/>
<comment type="caution">
    <text evidence="2">The sequence shown here is derived from an EMBL/GenBank/DDBJ whole genome shotgun (WGS) entry which is preliminary data.</text>
</comment>
<keyword evidence="3" id="KW-1185">Reference proteome</keyword>
<evidence type="ECO:0000256" key="1">
    <source>
        <dbReference type="SAM" id="MobiDB-lite"/>
    </source>
</evidence>
<name>A0A8X6XK28_9ARAC</name>
<accession>A0A8X6XK28</accession>
<evidence type="ECO:0000313" key="3">
    <source>
        <dbReference type="Proteomes" id="UP000886998"/>
    </source>
</evidence>
<reference evidence="2" key="1">
    <citation type="submission" date="2020-08" db="EMBL/GenBank/DDBJ databases">
        <title>Multicomponent nature underlies the extraordinary mechanical properties of spider dragline silk.</title>
        <authorList>
            <person name="Kono N."/>
            <person name="Nakamura H."/>
            <person name="Mori M."/>
            <person name="Yoshida Y."/>
            <person name="Ohtoshi R."/>
            <person name="Malay A.D."/>
            <person name="Moran D.A.P."/>
            <person name="Tomita M."/>
            <person name="Numata K."/>
            <person name="Arakawa K."/>
        </authorList>
    </citation>
    <scope>NUCLEOTIDE SEQUENCE</scope>
</reference>
<dbReference type="EMBL" id="BMAV01009684">
    <property type="protein sequence ID" value="GFY54102.1"/>
    <property type="molecule type" value="Genomic_DNA"/>
</dbReference>
<dbReference type="Proteomes" id="UP000886998">
    <property type="component" value="Unassembled WGS sequence"/>
</dbReference>
<feature type="compositionally biased region" description="Polar residues" evidence="1">
    <location>
        <begin position="25"/>
        <end position="37"/>
    </location>
</feature>
<evidence type="ECO:0000313" key="2">
    <source>
        <dbReference type="EMBL" id="GFY54102.1"/>
    </source>
</evidence>
<protein>
    <submittedName>
        <fullName evidence="2">Uncharacterized protein</fullName>
    </submittedName>
</protein>
<feature type="region of interest" description="Disordered" evidence="1">
    <location>
        <begin position="1"/>
        <end position="60"/>
    </location>
</feature>
<gene>
    <name evidence="2" type="ORF">TNIN_24921</name>
</gene>
<sequence>MGPLFSGIPHKISTGNRKDPGYSAHTPTTTKTEQGLLTNMDLPTSPPLSTSKRAAETSPCQQRQFQKAYIRRLKIVYKEKENTITRSSAATLYTSKKTHPTSSNGRNSWNSEPI</sequence>
<feature type="compositionally biased region" description="Polar residues" evidence="1">
    <location>
        <begin position="47"/>
        <end position="60"/>
    </location>
</feature>